<dbReference type="OrthoDB" id="7480422at2759"/>
<dbReference type="Proteomes" id="UP001152320">
    <property type="component" value="Chromosome 12"/>
</dbReference>
<evidence type="ECO:0000313" key="2">
    <source>
        <dbReference type="Proteomes" id="UP001152320"/>
    </source>
</evidence>
<sequence length="124" mass="14623">MIKDLKWDSLETRRFRARLVVMYKETHGLLPSNVRNHLIDPSNLNRRTTRRTSGRYLYHYPSTNKLCYQKSLYPRTIPSWNLLQAVGYRLIGRWQTSALFTKKMTVLSLVITGLFRSLVFAVNC</sequence>
<dbReference type="EMBL" id="JAIZAY010000012">
    <property type="protein sequence ID" value="KAJ8031564.1"/>
    <property type="molecule type" value="Genomic_DNA"/>
</dbReference>
<evidence type="ECO:0000313" key="1">
    <source>
        <dbReference type="EMBL" id="KAJ8031564.1"/>
    </source>
</evidence>
<organism evidence="1 2">
    <name type="scientific">Holothuria leucospilota</name>
    <name type="common">Black long sea cucumber</name>
    <name type="synonym">Mertensiothuria leucospilota</name>
    <dbReference type="NCBI Taxonomy" id="206669"/>
    <lineage>
        <taxon>Eukaryota</taxon>
        <taxon>Metazoa</taxon>
        <taxon>Echinodermata</taxon>
        <taxon>Eleutherozoa</taxon>
        <taxon>Echinozoa</taxon>
        <taxon>Holothuroidea</taxon>
        <taxon>Aspidochirotacea</taxon>
        <taxon>Aspidochirotida</taxon>
        <taxon>Holothuriidae</taxon>
        <taxon>Holothuria</taxon>
    </lineage>
</organism>
<dbReference type="AlphaFoldDB" id="A0A9Q1BS41"/>
<comment type="caution">
    <text evidence="1">The sequence shown here is derived from an EMBL/GenBank/DDBJ whole genome shotgun (WGS) entry which is preliminary data.</text>
</comment>
<protein>
    <submittedName>
        <fullName evidence="1">Uncharacterized protein</fullName>
    </submittedName>
</protein>
<name>A0A9Q1BS41_HOLLE</name>
<keyword evidence="2" id="KW-1185">Reference proteome</keyword>
<accession>A0A9Q1BS41</accession>
<proteinExistence type="predicted"/>
<gene>
    <name evidence="1" type="ORF">HOLleu_24795</name>
</gene>
<reference evidence="1" key="1">
    <citation type="submission" date="2021-10" db="EMBL/GenBank/DDBJ databases">
        <title>Tropical sea cucumber genome reveals ecological adaptation and Cuvierian tubules defense mechanism.</title>
        <authorList>
            <person name="Chen T."/>
        </authorList>
    </citation>
    <scope>NUCLEOTIDE SEQUENCE</scope>
    <source>
        <strain evidence="1">Nanhai2018</strain>
        <tissue evidence="1">Muscle</tissue>
    </source>
</reference>